<dbReference type="InterPro" id="IPR000073">
    <property type="entry name" value="AB_hydrolase_1"/>
</dbReference>
<dbReference type="InterPro" id="IPR029058">
    <property type="entry name" value="AB_hydrolase_fold"/>
</dbReference>
<keyword evidence="3" id="KW-1185">Reference proteome</keyword>
<dbReference type="EMBL" id="AP027142">
    <property type="protein sequence ID" value="BDV35735.1"/>
    <property type="molecule type" value="Genomic_DNA"/>
</dbReference>
<dbReference type="Gene3D" id="3.40.50.1820">
    <property type="entry name" value="alpha/beta hydrolase"/>
    <property type="match status" value="1"/>
</dbReference>
<evidence type="ECO:0000259" key="1">
    <source>
        <dbReference type="Pfam" id="PF00561"/>
    </source>
</evidence>
<dbReference type="PANTHER" id="PTHR36837">
    <property type="entry name" value="POLY(3-HYDROXYALKANOATE) POLYMERASE SUBUNIT PHAC"/>
    <property type="match status" value="1"/>
</dbReference>
<protein>
    <recommendedName>
        <fullName evidence="1">AB hydrolase-1 domain-containing protein</fullName>
    </recommendedName>
</protein>
<reference evidence="2 3" key="1">
    <citation type="journal article" date="2023" name="Int. J. Syst. Evol. Microbiol.">
        <title>Methylocystis iwaonis sp. nov., a type II methane-oxidizing bacterium from surface soil of a rice paddy field in Japan, and emended description of the genus Methylocystis (ex Whittenbury et al. 1970) Bowman et al. 1993.</title>
        <authorList>
            <person name="Kaise H."/>
            <person name="Sawadogo J.B."/>
            <person name="Alam M.S."/>
            <person name="Ueno C."/>
            <person name="Dianou D."/>
            <person name="Shinjo R."/>
            <person name="Asakawa S."/>
        </authorList>
    </citation>
    <scope>NUCLEOTIDE SEQUENCE [LARGE SCALE GENOMIC DNA]</scope>
    <source>
        <strain evidence="2 3">SS37A-Re</strain>
    </source>
</reference>
<name>A0ABM8ECJ8_9HYPH</name>
<dbReference type="Proteomes" id="UP001317629">
    <property type="component" value="Chromosome"/>
</dbReference>
<gene>
    <name evidence="2" type="ORF">SS37A_32640</name>
</gene>
<feature type="domain" description="AB hydrolase-1" evidence="1">
    <location>
        <begin position="141"/>
        <end position="337"/>
    </location>
</feature>
<proteinExistence type="predicted"/>
<sequence>MMEKAMAWDIWTRNPFAWPLLTMEIWRRALEEAAFPAPAPGVGPEWCTPNRLLLELNGLRLWDFSVSDAGAPVLIVAPYALHDAQLADLAPDHSIVQALLQNGCERLYLAEWKSATSETRLVGIDAQLAALNVAVDDIGGPVDLIGPCQGGWFSLVYAARFPHKIRRIVVAGAPIDLQAACSALSEPVEKTTNHVIDRLIESGGGIVKGEQMAPLWPREDCEERRLVDSLQLRPPFSSPPEQAAVVAFQRWDKRVVDLPGPYYREVFCRLFRENLLARGAFPALGKAANICALDKPLFLLVGEHDTIAPPGQALAGADLVAGAVETAIAPCGHLALFMGRSTIANEWPRIASWLVEA</sequence>
<evidence type="ECO:0000313" key="2">
    <source>
        <dbReference type="EMBL" id="BDV35735.1"/>
    </source>
</evidence>
<dbReference type="PANTHER" id="PTHR36837:SF2">
    <property type="entry name" value="POLY(3-HYDROXYALKANOATE) POLYMERASE SUBUNIT PHAC"/>
    <property type="match status" value="1"/>
</dbReference>
<dbReference type="SUPFAM" id="SSF53474">
    <property type="entry name" value="alpha/beta-Hydrolases"/>
    <property type="match status" value="1"/>
</dbReference>
<accession>A0ABM8ECJ8</accession>
<evidence type="ECO:0000313" key="3">
    <source>
        <dbReference type="Proteomes" id="UP001317629"/>
    </source>
</evidence>
<dbReference type="Pfam" id="PF00561">
    <property type="entry name" value="Abhydrolase_1"/>
    <property type="match status" value="1"/>
</dbReference>
<dbReference type="InterPro" id="IPR051321">
    <property type="entry name" value="PHA/PHB_synthase"/>
</dbReference>
<organism evidence="2 3">
    <name type="scientific">Methylocystis iwaonis</name>
    <dbReference type="NCBI Taxonomy" id="2885079"/>
    <lineage>
        <taxon>Bacteria</taxon>
        <taxon>Pseudomonadati</taxon>
        <taxon>Pseudomonadota</taxon>
        <taxon>Alphaproteobacteria</taxon>
        <taxon>Hyphomicrobiales</taxon>
        <taxon>Methylocystaceae</taxon>
        <taxon>Methylocystis</taxon>
    </lineage>
</organism>